<evidence type="ECO:0000256" key="2">
    <source>
        <dbReference type="ARBA" id="ARBA00012755"/>
    </source>
</evidence>
<dbReference type="GO" id="GO:0004557">
    <property type="term" value="F:alpha-galactosidase activity"/>
    <property type="evidence" value="ECO:0007669"/>
    <property type="project" value="UniProtKB-EC"/>
</dbReference>
<keyword evidence="3" id="KW-0378">Hydrolase</keyword>
<proteinExistence type="predicted"/>
<dbReference type="Pfam" id="PF16875">
    <property type="entry name" value="Glyco_hydro_36N"/>
    <property type="match status" value="1"/>
</dbReference>
<dbReference type="InterPro" id="IPR017853">
    <property type="entry name" value="GH"/>
</dbReference>
<dbReference type="AlphaFoldDB" id="A0A4Q2SUB5"/>
<gene>
    <name evidence="6" type="ORF">EUA94_13430</name>
</gene>
<dbReference type="InterPro" id="IPR038417">
    <property type="entry name" value="Alpga-gal_N_sf"/>
</dbReference>
<dbReference type="Pfam" id="PF02065">
    <property type="entry name" value="Melibiase"/>
    <property type="match status" value="1"/>
</dbReference>
<name>A0A4Q2SUB5_9ACTN</name>
<evidence type="ECO:0000256" key="1">
    <source>
        <dbReference type="ARBA" id="ARBA00001255"/>
    </source>
</evidence>
<organism evidence="6 7">
    <name type="scientific">Nocardioides zhouii</name>
    <dbReference type="NCBI Taxonomy" id="1168729"/>
    <lineage>
        <taxon>Bacteria</taxon>
        <taxon>Bacillati</taxon>
        <taxon>Actinomycetota</taxon>
        <taxon>Actinomycetes</taxon>
        <taxon>Propionibacteriales</taxon>
        <taxon>Nocardioidaceae</taxon>
        <taxon>Nocardioides</taxon>
    </lineage>
</organism>
<dbReference type="EC" id="3.2.1.22" evidence="2"/>
<accession>A0A4Q2SUB5</accession>
<dbReference type="PROSITE" id="PS00512">
    <property type="entry name" value="ALPHA_GALACTOSIDASE"/>
    <property type="match status" value="1"/>
</dbReference>
<dbReference type="InterPro" id="IPR050985">
    <property type="entry name" value="Alpha-glycosidase_related"/>
</dbReference>
<dbReference type="InterPro" id="IPR002252">
    <property type="entry name" value="Glyco_hydro_36"/>
</dbReference>
<sequence>MLFPSRSLDGSPQLTLELDPRASGDLLPRILWAGVTTSATAAPGGYPSTFRGPGVPLLGEHAHELFTRPHLIGHRVDAPGSDAAWSTRFTVDEVSESDERLVVRATDAAAGLELTAELEALPGGLLRARHTLTSTGTGSYHLAALDVVLPAADDLVELLDFTGRHEGERTPQRHAITDGLWVREGREGRPGLGGATLAVLGTAGFGTRTGTVLGAHVAWSGNSSFRVERSPDLGTTLGGGELLQPGEVVLEQGDDYATPWVVFGASEEGLDGLASAFHTYERSWPAHPQHQPVVLNVWEAVWFDHDLPRLREIADRAARVGIERFVLDDGWFHGRRDDTAGLGDWWVDHEVWPEGLTPIAEHVRSLGMQFGLWFEPEMVNPDSELYRAHPDWILATGARVPQLHRSQLVLDLSRPEVWQHVHDHVHQVLESAPVDYVKWDHNRELLDAGSAVRGGASAARDQTHAFYRMLDSLRELHPDIDWESCASGGGRIDLGVLERTQRVWTSDMTDALARQHIQRWTAQLVAPEYLGAHVSSPVAHQTGRTLPLDFRAATAMFGAFGVEWDLSTASEDELSALAAWVELHKQFRPLLHSGRLVRPESSDPAVLLHGVVSADGDQALLAHVQMDESASNRGTTVRVPGLVPDASYALRWVGPVDRRATSRSVELSRGGPTEEVEVLGAVLGTRGYWIPRRRPETVTLVHVEQLG</sequence>
<dbReference type="InterPro" id="IPR000111">
    <property type="entry name" value="Glyco_hydro_27/36_CS"/>
</dbReference>
<dbReference type="Gene3D" id="3.20.20.70">
    <property type="entry name" value="Aldolase class I"/>
    <property type="match status" value="1"/>
</dbReference>
<dbReference type="Proteomes" id="UP000291101">
    <property type="component" value="Unassembled WGS sequence"/>
</dbReference>
<dbReference type="PANTHER" id="PTHR43053:SF3">
    <property type="entry name" value="ALPHA-GALACTOSIDASE C-RELATED"/>
    <property type="match status" value="1"/>
</dbReference>
<comment type="catalytic activity">
    <reaction evidence="1">
        <text>Hydrolysis of terminal, non-reducing alpha-D-galactose residues in alpha-D-galactosides, including galactose oligosaccharides, galactomannans and galactolipids.</text>
        <dbReference type="EC" id="3.2.1.22"/>
    </reaction>
</comment>
<dbReference type="Gene3D" id="2.70.98.60">
    <property type="entry name" value="alpha-galactosidase from lactobacil brevis"/>
    <property type="match status" value="1"/>
</dbReference>
<keyword evidence="4" id="KW-0326">Glycosidase</keyword>
<evidence type="ECO:0000313" key="6">
    <source>
        <dbReference type="EMBL" id="RYC09555.1"/>
    </source>
</evidence>
<dbReference type="EMBL" id="SDWV01000013">
    <property type="protein sequence ID" value="RYC09555.1"/>
    <property type="molecule type" value="Genomic_DNA"/>
</dbReference>
<dbReference type="CDD" id="cd14791">
    <property type="entry name" value="GH36"/>
    <property type="match status" value="1"/>
</dbReference>
<comment type="caution">
    <text evidence="6">The sequence shown here is derived from an EMBL/GenBank/DDBJ whole genome shotgun (WGS) entry which is preliminary data.</text>
</comment>
<dbReference type="PRINTS" id="PR00743">
    <property type="entry name" value="GLHYDRLASE36"/>
</dbReference>
<dbReference type="SUPFAM" id="SSF51445">
    <property type="entry name" value="(Trans)glycosidases"/>
    <property type="match status" value="1"/>
</dbReference>
<dbReference type="GO" id="GO:0016052">
    <property type="term" value="P:carbohydrate catabolic process"/>
    <property type="evidence" value="ECO:0007669"/>
    <property type="project" value="InterPro"/>
</dbReference>
<evidence type="ECO:0000313" key="7">
    <source>
        <dbReference type="Proteomes" id="UP000291101"/>
    </source>
</evidence>
<dbReference type="FunFam" id="3.20.20.70:FF:000118">
    <property type="entry name" value="Alpha-galactosidase"/>
    <property type="match status" value="1"/>
</dbReference>
<protein>
    <recommendedName>
        <fullName evidence="2">alpha-galactosidase</fullName>
        <ecNumber evidence="2">3.2.1.22</ecNumber>
    </recommendedName>
</protein>
<dbReference type="PANTHER" id="PTHR43053">
    <property type="entry name" value="GLYCOSIDASE FAMILY 31"/>
    <property type="match status" value="1"/>
</dbReference>
<dbReference type="InterPro" id="IPR031704">
    <property type="entry name" value="Glyco_hydro_36_N"/>
</dbReference>
<reference evidence="6 7" key="1">
    <citation type="submission" date="2019-01" db="EMBL/GenBank/DDBJ databases">
        <title>Novel species of Nocardioides.</title>
        <authorList>
            <person name="Liu Q."/>
            <person name="X Y.-H."/>
        </authorList>
    </citation>
    <scope>NUCLEOTIDE SEQUENCE [LARGE SCALE GENOMIC DNA]</scope>
    <source>
        <strain evidence="6 7">HLT2-9</strain>
    </source>
</reference>
<evidence type="ECO:0000256" key="3">
    <source>
        <dbReference type="ARBA" id="ARBA00022801"/>
    </source>
</evidence>
<feature type="domain" description="Glycosyl hydrolase family 36 N-terminal" evidence="5">
    <location>
        <begin position="61"/>
        <end position="250"/>
    </location>
</feature>
<keyword evidence="7" id="KW-1185">Reference proteome</keyword>
<dbReference type="InterPro" id="IPR013785">
    <property type="entry name" value="Aldolase_TIM"/>
</dbReference>
<dbReference type="OrthoDB" id="9758822at2"/>
<dbReference type="RefSeq" id="WP_129427398.1">
    <property type="nucleotide sequence ID" value="NZ_SDWV01000013.1"/>
</dbReference>
<evidence type="ECO:0000259" key="5">
    <source>
        <dbReference type="Pfam" id="PF16875"/>
    </source>
</evidence>
<evidence type="ECO:0000256" key="4">
    <source>
        <dbReference type="ARBA" id="ARBA00023295"/>
    </source>
</evidence>